<accession>A0A7W9CD65</accession>
<dbReference type="RefSeq" id="WP_184282858.1">
    <property type="nucleotide sequence ID" value="NZ_BAAAPG010000001.1"/>
</dbReference>
<feature type="transmembrane region" description="Helical" evidence="1">
    <location>
        <begin position="12"/>
        <end position="33"/>
    </location>
</feature>
<evidence type="ECO:0000313" key="3">
    <source>
        <dbReference type="Proteomes" id="UP000517712"/>
    </source>
</evidence>
<keyword evidence="1" id="KW-0812">Transmembrane</keyword>
<feature type="transmembrane region" description="Helical" evidence="1">
    <location>
        <begin position="83"/>
        <end position="116"/>
    </location>
</feature>
<feature type="transmembrane region" description="Helical" evidence="1">
    <location>
        <begin position="128"/>
        <end position="149"/>
    </location>
</feature>
<keyword evidence="1" id="KW-1133">Transmembrane helix</keyword>
<evidence type="ECO:0000256" key="1">
    <source>
        <dbReference type="SAM" id="Phobius"/>
    </source>
</evidence>
<name>A0A7W9CD65_9MICO</name>
<feature type="transmembrane region" description="Helical" evidence="1">
    <location>
        <begin position="291"/>
        <end position="309"/>
    </location>
</feature>
<dbReference type="AlphaFoldDB" id="A0A7W9CD65"/>
<keyword evidence="1" id="KW-0472">Membrane</keyword>
<organism evidence="2 3">
    <name type="scientific">Microbacterium ginsengiterrae</name>
    <dbReference type="NCBI Taxonomy" id="546115"/>
    <lineage>
        <taxon>Bacteria</taxon>
        <taxon>Bacillati</taxon>
        <taxon>Actinomycetota</taxon>
        <taxon>Actinomycetes</taxon>
        <taxon>Micrococcales</taxon>
        <taxon>Microbacteriaceae</taxon>
        <taxon>Microbacterium</taxon>
    </lineage>
</organism>
<dbReference type="Proteomes" id="UP000517712">
    <property type="component" value="Unassembled WGS sequence"/>
</dbReference>
<reference evidence="2 3" key="1">
    <citation type="submission" date="2020-08" db="EMBL/GenBank/DDBJ databases">
        <title>Sequencing the genomes of 1000 actinobacteria strains.</title>
        <authorList>
            <person name="Klenk H.-P."/>
        </authorList>
    </citation>
    <scope>NUCLEOTIDE SEQUENCE [LARGE SCALE GENOMIC DNA]</scope>
    <source>
        <strain evidence="2 3">DSM 24823</strain>
    </source>
</reference>
<proteinExistence type="predicted"/>
<gene>
    <name evidence="2" type="ORF">HD600_001614</name>
</gene>
<feature type="transmembrane region" description="Helical" evidence="1">
    <location>
        <begin position="215"/>
        <end position="236"/>
    </location>
</feature>
<evidence type="ECO:0000313" key="2">
    <source>
        <dbReference type="EMBL" id="MBB5743117.1"/>
    </source>
</evidence>
<comment type="caution">
    <text evidence="2">The sequence shown here is derived from an EMBL/GenBank/DDBJ whole genome shotgun (WGS) entry which is preliminary data.</text>
</comment>
<feature type="transmembrane region" description="Helical" evidence="1">
    <location>
        <begin position="170"/>
        <end position="195"/>
    </location>
</feature>
<sequence>MNSRRTGRARLIIGYLAIIAILPYLLLKAAWIAGSTVGIVSPSPADAAVVQGGNVVTAAMEIIAIVIILMFTHSWGERIPAWLVLGPTWVATGLLAPFVITGPAVAASALGGAFVAGDGSLAAWVGPLVYLGFGAQAIGISASFVLYALHRWPQAFQGRLSDHHPGPDQSVLVLFACLAAVPLVAVAVVRASWAVGSTLGLSPYLAESRGVAERLSDAGTALFSLVAVAGMLALVLHRPGRTRTWIPIAIAWVGAGAVFGSGLYSLILLLAATAGTGVGTTQTGLVPFADLVQVMVGTVIAVIGSLALHRLNARSTDSR</sequence>
<dbReference type="EMBL" id="JACHMU010000001">
    <property type="protein sequence ID" value="MBB5743117.1"/>
    <property type="molecule type" value="Genomic_DNA"/>
</dbReference>
<keyword evidence="3" id="KW-1185">Reference proteome</keyword>
<protein>
    <submittedName>
        <fullName evidence="2">Uncharacterized protein</fullName>
    </submittedName>
</protein>
<feature type="transmembrane region" description="Helical" evidence="1">
    <location>
        <begin position="53"/>
        <end position="71"/>
    </location>
</feature>
<feature type="transmembrane region" description="Helical" evidence="1">
    <location>
        <begin position="248"/>
        <end position="271"/>
    </location>
</feature>